<dbReference type="EMBL" id="CANHGI010000002">
    <property type="protein sequence ID" value="CAI5442168.1"/>
    <property type="molecule type" value="Genomic_DNA"/>
</dbReference>
<dbReference type="AlphaFoldDB" id="A0A9P1ICN8"/>
<sequence>MKYLTGFVMWIAFSTFIISCFSKDIPQKRRMVLRLPFVNQGSNLSGGQRVFRTFVVGNGPKSKKSEKNLDILQLLMNSDYN</sequence>
<reference evidence="1" key="1">
    <citation type="submission" date="2022-11" db="EMBL/GenBank/DDBJ databases">
        <authorList>
            <person name="Kikuchi T."/>
        </authorList>
    </citation>
    <scope>NUCLEOTIDE SEQUENCE</scope>
    <source>
        <strain evidence="1">PS1010</strain>
    </source>
</reference>
<evidence type="ECO:0000313" key="2">
    <source>
        <dbReference type="Proteomes" id="UP001152747"/>
    </source>
</evidence>
<keyword evidence="2" id="KW-1185">Reference proteome</keyword>
<proteinExistence type="predicted"/>
<name>A0A9P1ICN8_9PELO</name>
<dbReference type="OrthoDB" id="5828614at2759"/>
<dbReference type="PROSITE" id="PS51257">
    <property type="entry name" value="PROKAR_LIPOPROTEIN"/>
    <property type="match status" value="1"/>
</dbReference>
<gene>
    <name evidence="1" type="ORF">CAMP_LOCUS4805</name>
</gene>
<dbReference type="Proteomes" id="UP001152747">
    <property type="component" value="Unassembled WGS sequence"/>
</dbReference>
<protein>
    <submittedName>
        <fullName evidence="1">Uncharacterized protein</fullName>
    </submittedName>
</protein>
<comment type="caution">
    <text evidence="1">The sequence shown here is derived from an EMBL/GenBank/DDBJ whole genome shotgun (WGS) entry which is preliminary data.</text>
</comment>
<accession>A0A9P1ICN8</accession>
<organism evidence="1 2">
    <name type="scientific">Caenorhabditis angaria</name>
    <dbReference type="NCBI Taxonomy" id="860376"/>
    <lineage>
        <taxon>Eukaryota</taxon>
        <taxon>Metazoa</taxon>
        <taxon>Ecdysozoa</taxon>
        <taxon>Nematoda</taxon>
        <taxon>Chromadorea</taxon>
        <taxon>Rhabditida</taxon>
        <taxon>Rhabditina</taxon>
        <taxon>Rhabditomorpha</taxon>
        <taxon>Rhabditoidea</taxon>
        <taxon>Rhabditidae</taxon>
        <taxon>Peloderinae</taxon>
        <taxon>Caenorhabditis</taxon>
    </lineage>
</organism>
<evidence type="ECO:0000313" key="1">
    <source>
        <dbReference type="EMBL" id="CAI5442168.1"/>
    </source>
</evidence>